<sequence>NLRVPAHDRPTPRLLQTVAVASSDGIAHRDPQQLLPLEPADSLQDPQPQPCPRSLMKWSASEMEAHNTNHFCNAKSKSNGGVGKGHDSCKNREPCHVMEIWNLGEHYLNDPKHQHVEAISKRARSTASLCMVTV</sequence>
<feature type="non-terminal residue" evidence="1">
    <location>
        <position position="1"/>
    </location>
</feature>
<protein>
    <submittedName>
        <fullName evidence="1">Uncharacterized protein</fullName>
    </submittedName>
</protein>
<name>A0A9E7FUG3_9LILI</name>
<dbReference type="AlphaFoldDB" id="A0A9E7FUG3"/>
<dbReference type="EMBL" id="CP097507">
    <property type="protein sequence ID" value="URE02590.1"/>
    <property type="molecule type" value="Genomic_DNA"/>
</dbReference>
<gene>
    <name evidence="1" type="ORF">MUK42_19783</name>
</gene>
<proteinExistence type="predicted"/>
<dbReference type="Proteomes" id="UP001055439">
    <property type="component" value="Chromosome 5"/>
</dbReference>
<reference evidence="1" key="1">
    <citation type="submission" date="2022-05" db="EMBL/GenBank/DDBJ databases">
        <title>The Musa troglodytarum L. genome provides insights into the mechanism of non-climacteric behaviour and enrichment of carotenoids.</title>
        <authorList>
            <person name="Wang J."/>
        </authorList>
    </citation>
    <scope>NUCLEOTIDE SEQUENCE</scope>
    <source>
        <tissue evidence="1">Leaf</tissue>
    </source>
</reference>
<organism evidence="1 2">
    <name type="scientific">Musa troglodytarum</name>
    <name type="common">fe'i banana</name>
    <dbReference type="NCBI Taxonomy" id="320322"/>
    <lineage>
        <taxon>Eukaryota</taxon>
        <taxon>Viridiplantae</taxon>
        <taxon>Streptophyta</taxon>
        <taxon>Embryophyta</taxon>
        <taxon>Tracheophyta</taxon>
        <taxon>Spermatophyta</taxon>
        <taxon>Magnoliopsida</taxon>
        <taxon>Liliopsida</taxon>
        <taxon>Zingiberales</taxon>
        <taxon>Musaceae</taxon>
        <taxon>Musa</taxon>
    </lineage>
</organism>
<dbReference type="OrthoDB" id="1923003at2759"/>
<keyword evidence="2" id="KW-1185">Reference proteome</keyword>
<accession>A0A9E7FUG3</accession>
<evidence type="ECO:0000313" key="2">
    <source>
        <dbReference type="Proteomes" id="UP001055439"/>
    </source>
</evidence>
<evidence type="ECO:0000313" key="1">
    <source>
        <dbReference type="EMBL" id="URE02590.1"/>
    </source>
</evidence>